<dbReference type="STRING" id="1169540.A0A0G4GK38"/>
<dbReference type="PhylomeDB" id="A0A0G4GK38"/>
<protein>
    <recommendedName>
        <fullName evidence="10">Receptor expression-enhancing protein</fullName>
    </recommendedName>
</protein>
<evidence type="ECO:0000313" key="9">
    <source>
        <dbReference type="Proteomes" id="UP000041254"/>
    </source>
</evidence>
<organism evidence="8 9">
    <name type="scientific">Vitrella brassicaformis (strain CCMP3155)</name>
    <dbReference type="NCBI Taxonomy" id="1169540"/>
    <lineage>
        <taxon>Eukaryota</taxon>
        <taxon>Sar</taxon>
        <taxon>Alveolata</taxon>
        <taxon>Colpodellida</taxon>
        <taxon>Vitrellaceae</taxon>
        <taxon>Vitrella</taxon>
    </lineage>
</organism>
<comment type="similarity">
    <text evidence="2 6">Belongs to the DP1 family.</text>
</comment>
<evidence type="ECO:0000256" key="5">
    <source>
        <dbReference type="ARBA" id="ARBA00023136"/>
    </source>
</evidence>
<dbReference type="PANTHER" id="PTHR12300:SF161">
    <property type="entry name" value="RECEPTOR EXPRESSION-ENHANCING PROTEIN"/>
    <property type="match status" value="1"/>
</dbReference>
<evidence type="ECO:0008006" key="10">
    <source>
        <dbReference type="Google" id="ProtNLM"/>
    </source>
</evidence>
<proteinExistence type="inferred from homology"/>
<evidence type="ECO:0000256" key="6">
    <source>
        <dbReference type="RuleBase" id="RU362006"/>
    </source>
</evidence>
<evidence type="ECO:0000256" key="7">
    <source>
        <dbReference type="SAM" id="Phobius"/>
    </source>
</evidence>
<dbReference type="Pfam" id="PF03134">
    <property type="entry name" value="TB2_DP1_HVA22"/>
    <property type="match status" value="1"/>
</dbReference>
<dbReference type="EMBL" id="CDMY01000693">
    <property type="protein sequence ID" value="CEM30261.1"/>
    <property type="molecule type" value="Genomic_DNA"/>
</dbReference>
<dbReference type="OMA" id="AWNGSQM"/>
<dbReference type="AlphaFoldDB" id="A0A0G4GK38"/>
<dbReference type="Proteomes" id="UP000041254">
    <property type="component" value="Unassembled WGS sequence"/>
</dbReference>
<reference evidence="8 9" key="1">
    <citation type="submission" date="2014-11" db="EMBL/GenBank/DDBJ databases">
        <authorList>
            <person name="Zhu J."/>
            <person name="Qi W."/>
            <person name="Song R."/>
        </authorList>
    </citation>
    <scope>NUCLEOTIDE SEQUENCE [LARGE SCALE GENOMIC DNA]</scope>
</reference>
<evidence type="ECO:0000313" key="8">
    <source>
        <dbReference type="EMBL" id="CEM30261.1"/>
    </source>
</evidence>
<accession>A0A0G4GK38</accession>
<evidence type="ECO:0000256" key="3">
    <source>
        <dbReference type="ARBA" id="ARBA00022692"/>
    </source>
</evidence>
<keyword evidence="3 7" id="KW-0812">Transmembrane</keyword>
<dbReference type="PANTHER" id="PTHR12300">
    <property type="entry name" value="HVA22-LIKE PROTEINS"/>
    <property type="match status" value="1"/>
</dbReference>
<evidence type="ECO:0000256" key="4">
    <source>
        <dbReference type="ARBA" id="ARBA00022989"/>
    </source>
</evidence>
<dbReference type="FunCoup" id="A0A0G4GK38">
    <property type="interactions" value="57"/>
</dbReference>
<feature type="transmembrane region" description="Helical" evidence="7">
    <location>
        <begin position="103"/>
        <end position="120"/>
    </location>
</feature>
<comment type="subcellular location">
    <subcellularLocation>
        <location evidence="1 6">Membrane</location>
        <topology evidence="1 6">Multi-pass membrane protein</topology>
    </subcellularLocation>
</comment>
<dbReference type="InterPro" id="IPR004345">
    <property type="entry name" value="TB2_DP1_HVA22"/>
</dbReference>
<evidence type="ECO:0000256" key="1">
    <source>
        <dbReference type="ARBA" id="ARBA00004141"/>
    </source>
</evidence>
<dbReference type="InParanoid" id="A0A0G4GK38"/>
<dbReference type="GO" id="GO:0016020">
    <property type="term" value="C:membrane"/>
    <property type="evidence" value="ECO:0007669"/>
    <property type="project" value="UniProtKB-SubCell"/>
</dbReference>
<keyword evidence="9" id="KW-1185">Reference proteome</keyword>
<gene>
    <name evidence="8" type="ORF">Vbra_22785</name>
</gene>
<dbReference type="VEuPathDB" id="CryptoDB:Vbra_22785"/>
<feature type="transmembrane region" description="Helical" evidence="7">
    <location>
        <begin position="53"/>
        <end position="83"/>
    </location>
</feature>
<sequence>MGSKKAGDPPSQQQGGQAVMKPIRDFCDQIDLKMSKNQQLASLCNQIGVRPHVIVLTACGALLAFLLFGIGGNIICNAVGFVYPAWQSFKAIESDKKDDDKLWLTYWVVYGFFSVIEVFADYILFWVPFYWMMKLGFLVWLFLPQTQGSIHMYNNLVKPILTQNQGKIEQTMSKVTGSAGQFLNEAQNMAGHLSSLAAGATKSD</sequence>
<keyword evidence="5 7" id="KW-0472">Membrane</keyword>
<dbReference type="OrthoDB" id="10009287at2759"/>
<keyword evidence="4 7" id="KW-1133">Transmembrane helix</keyword>
<evidence type="ECO:0000256" key="2">
    <source>
        <dbReference type="ARBA" id="ARBA00008573"/>
    </source>
</evidence>
<name>A0A0G4GK38_VITBC</name>